<dbReference type="EMBL" id="JACHIA010000012">
    <property type="protein sequence ID" value="MBB6072022.1"/>
    <property type="molecule type" value="Genomic_DNA"/>
</dbReference>
<name>A0A841H215_9BACT</name>
<keyword evidence="4" id="KW-1185">Reference proteome</keyword>
<gene>
    <name evidence="3" type="ORF">HNQ61_003683</name>
</gene>
<dbReference type="CDD" id="cd08900">
    <property type="entry name" value="SRPBCC_CalC_Aha1-like_7"/>
    <property type="match status" value="1"/>
</dbReference>
<organism evidence="3 4">
    <name type="scientific">Longimicrobium terrae</name>
    <dbReference type="NCBI Taxonomy" id="1639882"/>
    <lineage>
        <taxon>Bacteria</taxon>
        <taxon>Pseudomonadati</taxon>
        <taxon>Gemmatimonadota</taxon>
        <taxon>Longimicrobiia</taxon>
        <taxon>Longimicrobiales</taxon>
        <taxon>Longimicrobiaceae</taxon>
        <taxon>Longimicrobium</taxon>
    </lineage>
</organism>
<comment type="similarity">
    <text evidence="1">Belongs to the AHA1 family.</text>
</comment>
<feature type="domain" description="Activator of Hsp90 ATPase homologue 1/2-like C-terminal" evidence="2">
    <location>
        <begin position="19"/>
        <end position="145"/>
    </location>
</feature>
<evidence type="ECO:0000259" key="2">
    <source>
        <dbReference type="Pfam" id="PF08327"/>
    </source>
</evidence>
<dbReference type="Proteomes" id="UP000582837">
    <property type="component" value="Unassembled WGS sequence"/>
</dbReference>
<accession>A0A841H215</accession>
<protein>
    <submittedName>
        <fullName evidence="3">Uncharacterized protein YndB with AHSA1/START domain</fullName>
    </submittedName>
</protein>
<evidence type="ECO:0000313" key="4">
    <source>
        <dbReference type="Proteomes" id="UP000582837"/>
    </source>
</evidence>
<evidence type="ECO:0000256" key="1">
    <source>
        <dbReference type="ARBA" id="ARBA00006817"/>
    </source>
</evidence>
<dbReference type="InterPro" id="IPR013538">
    <property type="entry name" value="ASHA1/2-like_C"/>
</dbReference>
<proteinExistence type="inferred from homology"/>
<evidence type="ECO:0000313" key="3">
    <source>
        <dbReference type="EMBL" id="MBB6072022.1"/>
    </source>
</evidence>
<dbReference type="AlphaFoldDB" id="A0A841H215"/>
<dbReference type="Pfam" id="PF08327">
    <property type="entry name" value="AHSA1"/>
    <property type="match status" value="1"/>
</dbReference>
<dbReference type="InterPro" id="IPR023393">
    <property type="entry name" value="START-like_dom_sf"/>
</dbReference>
<dbReference type="Gene3D" id="3.30.530.20">
    <property type="match status" value="1"/>
</dbReference>
<sequence>MAERSVEYATFSIERTYPAAVERVYAAWADPARKAEWFACHADYSMDFRVGGREFSRGGEPGGPVYTTEIRFQDIVPGERIVYTYDVLRDEARMSVSVVTVLFEQDGGGTRMTFNEQGVFLDGHDNAAQREHGTRMGLERLDALMGGGVPVH</sequence>
<dbReference type="SUPFAM" id="SSF55961">
    <property type="entry name" value="Bet v1-like"/>
    <property type="match status" value="1"/>
</dbReference>
<reference evidence="3 4" key="1">
    <citation type="submission" date="2020-08" db="EMBL/GenBank/DDBJ databases">
        <title>Genomic Encyclopedia of Type Strains, Phase IV (KMG-IV): sequencing the most valuable type-strain genomes for metagenomic binning, comparative biology and taxonomic classification.</title>
        <authorList>
            <person name="Goeker M."/>
        </authorList>
    </citation>
    <scope>NUCLEOTIDE SEQUENCE [LARGE SCALE GENOMIC DNA]</scope>
    <source>
        <strain evidence="3 4">DSM 29007</strain>
    </source>
</reference>
<dbReference type="RefSeq" id="WP_170034821.1">
    <property type="nucleotide sequence ID" value="NZ_JABDTL010000001.1"/>
</dbReference>
<comment type="caution">
    <text evidence="3">The sequence shown here is derived from an EMBL/GenBank/DDBJ whole genome shotgun (WGS) entry which is preliminary data.</text>
</comment>